<reference evidence="3 4" key="1">
    <citation type="submission" date="2016-10" db="EMBL/GenBank/DDBJ databases">
        <authorList>
            <person name="Cai Z."/>
        </authorList>
    </citation>
    <scope>NUCLEOTIDE SEQUENCE [LARGE SCALE GENOMIC DNA]</scope>
</reference>
<evidence type="ECO:0000313" key="3">
    <source>
        <dbReference type="EMBL" id="SZX62445.1"/>
    </source>
</evidence>
<keyword evidence="4" id="KW-1185">Reference proteome</keyword>
<dbReference type="Gene3D" id="3.40.50.620">
    <property type="entry name" value="HUPs"/>
    <property type="match status" value="1"/>
</dbReference>
<evidence type="ECO:0000256" key="1">
    <source>
        <dbReference type="SAM" id="MobiDB-lite"/>
    </source>
</evidence>
<organism evidence="3 4">
    <name type="scientific">Tetradesmus obliquus</name>
    <name type="common">Green alga</name>
    <name type="synonym">Acutodesmus obliquus</name>
    <dbReference type="NCBI Taxonomy" id="3088"/>
    <lineage>
        <taxon>Eukaryota</taxon>
        <taxon>Viridiplantae</taxon>
        <taxon>Chlorophyta</taxon>
        <taxon>core chlorophytes</taxon>
        <taxon>Chlorophyceae</taxon>
        <taxon>CS clade</taxon>
        <taxon>Sphaeropleales</taxon>
        <taxon>Scenedesmaceae</taxon>
        <taxon>Tetradesmus</taxon>
    </lineage>
</organism>
<feature type="region of interest" description="Disordered" evidence="1">
    <location>
        <begin position="134"/>
        <end position="157"/>
    </location>
</feature>
<accession>A0A383VA40</accession>
<dbReference type="AlphaFoldDB" id="A0A383VA40"/>
<dbReference type="Proteomes" id="UP000256970">
    <property type="component" value="Unassembled WGS sequence"/>
</dbReference>
<proteinExistence type="predicted"/>
<feature type="domain" description="Cytidyltransferase-like" evidence="2">
    <location>
        <begin position="167"/>
        <end position="306"/>
    </location>
</feature>
<gene>
    <name evidence="3" type="ORF">BQ4739_LOCUS3027</name>
</gene>
<dbReference type="GO" id="GO:0015937">
    <property type="term" value="P:coenzyme A biosynthetic process"/>
    <property type="evidence" value="ECO:0007669"/>
    <property type="project" value="TreeGrafter"/>
</dbReference>
<dbReference type="InterPro" id="IPR014729">
    <property type="entry name" value="Rossmann-like_a/b/a_fold"/>
</dbReference>
<dbReference type="PANTHER" id="PTHR10695">
    <property type="entry name" value="DEPHOSPHO-COA KINASE-RELATED"/>
    <property type="match status" value="1"/>
</dbReference>
<dbReference type="Pfam" id="PF01467">
    <property type="entry name" value="CTP_transf_like"/>
    <property type="match status" value="1"/>
</dbReference>
<dbReference type="EMBL" id="FNXT01000230">
    <property type="protein sequence ID" value="SZX62445.1"/>
    <property type="molecule type" value="Genomic_DNA"/>
</dbReference>
<evidence type="ECO:0000313" key="4">
    <source>
        <dbReference type="Proteomes" id="UP000256970"/>
    </source>
</evidence>
<dbReference type="NCBIfam" id="TIGR00125">
    <property type="entry name" value="cyt_tran_rel"/>
    <property type="match status" value="1"/>
</dbReference>
<evidence type="ECO:0000259" key="2">
    <source>
        <dbReference type="Pfam" id="PF01467"/>
    </source>
</evidence>
<dbReference type="STRING" id="3088.A0A383VA40"/>
<name>A0A383VA40_TETOB</name>
<protein>
    <recommendedName>
        <fullName evidence="2">Cytidyltransferase-like domain-containing protein</fullName>
    </recommendedName>
</protein>
<dbReference type="GO" id="GO:0004140">
    <property type="term" value="F:dephospho-CoA kinase activity"/>
    <property type="evidence" value="ECO:0007669"/>
    <property type="project" value="TreeGrafter"/>
</dbReference>
<dbReference type="SUPFAM" id="SSF52374">
    <property type="entry name" value="Nucleotidylyl transferase"/>
    <property type="match status" value="1"/>
</dbReference>
<dbReference type="InterPro" id="IPR004821">
    <property type="entry name" value="Cyt_trans-like"/>
</dbReference>
<sequence length="316" mass="33749">MKSCLALVPADSSAAELEPVLAQAKSCNCDRIYITTTDGADLKITQQLLDWLCELYSAVAAVDPRQDAVPCLAAAGWTADQLAALPDVQLLLAPEALHEQAAQLQQQLNTGKAPETQLQLQLQLVPVITMTAPEEPSSQHNEQQQSQEQQQQEKQQQEQLLFDHVAVGGTFDRLHAGHRLLLAATALVCSKQVYAGITADNLLAKKSHKQLLHDYEERRAAAVDFMVLVRPGLTVTAGALSDPQEPTQAELDPTMRALVVSQETLPGGQAINNGRASRGFEQLQLVVVGLVGGGSDSKLSSTALREADAAAAGPDS</sequence>
<dbReference type="PANTHER" id="PTHR10695:SF46">
    <property type="entry name" value="BIFUNCTIONAL COENZYME A SYNTHASE-RELATED"/>
    <property type="match status" value="1"/>
</dbReference>